<dbReference type="EMBL" id="JACEMZ010000015">
    <property type="protein sequence ID" value="MBA4452237.1"/>
    <property type="molecule type" value="Genomic_DNA"/>
</dbReference>
<sequence>MSKNHLVNETSPYLLQHANNPVHWYAWNDEALAKAKEENKPIFLSIGYSACHWCHVMAHESFENQDVAEFMNENYVNIKVDREERPDIDDIYQKVCQIATGQGGWPLSIFLTPDQKPFYVGTYFPVLDSYGRPGFGSILRQLSQAWKEKPNDIEKSANNFLSALKKTESIQTPTKLEKILLDEAAMNLFQMGDFSYGGFGGAPKFPNAANVSFLFRYSKISGLTKFKEFGLKTLNKMAKGGIFDQIGGGFHRYSTDAKWLVPHFEKMLYDNALIPINYAEAYQITKDPFYLEVLEKTLDFVAREMTSPEGGFYSAYDADSEGIEGKFYVWSKSEIKEILGDNSDLFCLYYDVTDGGNWEGQNILCNNINISTVAFNFGKNENEVRDILQSCSKKLYDIRAKRTAPGLDDKVLTSWNALMITAFAKGYRVTGDVRYLDCAKNCITFIENNLFVNQKLCRTFKNGNAKIDGYLEDYSYLANALLDVFEISPNSKYLDLALELGTHLIDHFWDENANSFFMTSDTHESLIVRPKSNYDLSLPSGNSVSCMVMLRLFHLTQEQKFLEIATKIMESQAQMAAENPFGFGFLLNTIFMYLQKPLEITMLNNSNKEITTYLEKSFLPESIFLSINDSEQLENLSKYPFFAGKNFDSEKTTVFVCRDFTCSLPLENLDDIKKAIE</sequence>
<protein>
    <submittedName>
        <fullName evidence="1">Thioredoxin domain-containing protein</fullName>
    </submittedName>
</protein>
<organism evidence="1 2">
    <name type="scientific">Candidatus Nitrosomaritimum aestuariumsis</name>
    <dbReference type="NCBI Taxonomy" id="3342354"/>
    <lineage>
        <taxon>Archaea</taxon>
        <taxon>Nitrososphaerota</taxon>
        <taxon>Nitrososphaeria</taxon>
        <taxon>Nitrosopumilales</taxon>
        <taxon>Nitrosopumilaceae</taxon>
        <taxon>Candidatus Nitrosomaritimum</taxon>
    </lineage>
</organism>
<evidence type="ECO:0000313" key="1">
    <source>
        <dbReference type="EMBL" id="MBA4452237.1"/>
    </source>
</evidence>
<gene>
    <name evidence="1" type="ORF">H2B03_03555</name>
</gene>
<reference evidence="1 2" key="1">
    <citation type="journal article" date="2020" name="Appl. Environ. Microbiol.">
        <title>Genomic Characteristics of a Novel Species of Ammonia-Oxidizing Archaea from the Jiulong River Estuary.</title>
        <authorList>
            <person name="Zou D."/>
            <person name="Wan R."/>
            <person name="Han L."/>
            <person name="Xu M.N."/>
            <person name="Liu Y."/>
            <person name="Liu H."/>
            <person name="Kao S.J."/>
            <person name="Li M."/>
        </authorList>
    </citation>
    <scope>NUCLEOTIDE SEQUENCE [LARGE SCALE GENOMIC DNA]</scope>
    <source>
        <strain evidence="1">W1bin1</strain>
    </source>
</reference>
<accession>A0AC60VYF7</accession>
<evidence type="ECO:0000313" key="2">
    <source>
        <dbReference type="Proteomes" id="UP000559653"/>
    </source>
</evidence>
<comment type="caution">
    <text evidence="1">The sequence shown here is derived from an EMBL/GenBank/DDBJ whole genome shotgun (WGS) entry which is preliminary data.</text>
</comment>
<name>A0AC60VYF7_9ARCH</name>
<proteinExistence type="predicted"/>
<dbReference type="Proteomes" id="UP000559653">
    <property type="component" value="Unassembled WGS sequence"/>
</dbReference>